<organism evidence="2 3">
    <name type="scientific">Cyphomyrmex costatus</name>
    <dbReference type="NCBI Taxonomy" id="456900"/>
    <lineage>
        <taxon>Eukaryota</taxon>
        <taxon>Metazoa</taxon>
        <taxon>Ecdysozoa</taxon>
        <taxon>Arthropoda</taxon>
        <taxon>Hexapoda</taxon>
        <taxon>Insecta</taxon>
        <taxon>Pterygota</taxon>
        <taxon>Neoptera</taxon>
        <taxon>Endopterygota</taxon>
        <taxon>Hymenoptera</taxon>
        <taxon>Apocrita</taxon>
        <taxon>Aculeata</taxon>
        <taxon>Formicoidea</taxon>
        <taxon>Formicidae</taxon>
        <taxon>Myrmicinae</taxon>
        <taxon>Cyphomyrmex</taxon>
    </lineage>
</organism>
<dbReference type="InterPro" id="IPR040676">
    <property type="entry name" value="DUF5641"/>
</dbReference>
<dbReference type="Proteomes" id="UP000078542">
    <property type="component" value="Unassembled WGS sequence"/>
</dbReference>
<dbReference type="Gene3D" id="3.30.420.10">
    <property type="entry name" value="Ribonuclease H-like superfamily/Ribonuclease H"/>
    <property type="match status" value="1"/>
</dbReference>
<proteinExistence type="predicted"/>
<dbReference type="STRING" id="456900.A0A151IL53"/>
<sequence length="424" mass="48023">MANNNDGDSVSFKRRRGTILAACTRIRTFAESVTSVTPSIAAQLEERRSKLDGYWSEYDAVQTRLEEQDESEAAHRVAFEDSYYALSARIREMLNPTTASRAAASPSPSFSGSAATHNFSHIRLPKLELPKFSGKYDEWCPFFDSFNSLIHVNASLSDIQRLQYLRASLTGDAAQIISALEISKANYAVAWSLLKDRYDNRCAIVQSHIKAIEQAQLEVAQLLRDQETDWKFIPPNAPHFGGLWEAAVKSAKRHLSRVAGKASLTFEELQTTFCEIEAIFNSRPFTPLSEDPNDLSFLSPGHFLIGTALNSFPYHDLTNVNENRLLRWQRVEQTRQHFWRRWSQEYLNTLQERGKWRANKGEQLQPNQMVLIKQQGLAPLQWLLGRVEKIHAGSDGVARAATVRTANGQYTRPLTKIAILPIDK</sequence>
<dbReference type="EMBL" id="KQ977143">
    <property type="protein sequence ID" value="KYN05318.1"/>
    <property type="molecule type" value="Genomic_DNA"/>
</dbReference>
<reference evidence="2 3" key="1">
    <citation type="submission" date="2016-03" db="EMBL/GenBank/DDBJ databases">
        <title>Cyphomyrmex costatus WGS genome.</title>
        <authorList>
            <person name="Nygaard S."/>
            <person name="Hu H."/>
            <person name="Boomsma J."/>
            <person name="Zhang G."/>
        </authorList>
    </citation>
    <scope>NUCLEOTIDE SEQUENCE [LARGE SCALE GENOMIC DNA]</scope>
    <source>
        <strain evidence="2">MS0001</strain>
        <tissue evidence="2">Whole body</tissue>
    </source>
</reference>
<feature type="domain" description="DUF5641" evidence="1">
    <location>
        <begin position="327"/>
        <end position="420"/>
    </location>
</feature>
<evidence type="ECO:0000259" key="1">
    <source>
        <dbReference type="Pfam" id="PF18701"/>
    </source>
</evidence>
<dbReference type="InterPro" id="IPR005312">
    <property type="entry name" value="DUF1759"/>
</dbReference>
<dbReference type="AlphaFoldDB" id="A0A151IL53"/>
<protein>
    <recommendedName>
        <fullName evidence="1">DUF5641 domain-containing protein</fullName>
    </recommendedName>
</protein>
<accession>A0A151IL53</accession>
<evidence type="ECO:0000313" key="2">
    <source>
        <dbReference type="EMBL" id="KYN05318.1"/>
    </source>
</evidence>
<name>A0A151IL53_9HYME</name>
<keyword evidence="3" id="KW-1185">Reference proteome</keyword>
<dbReference type="GO" id="GO:0003676">
    <property type="term" value="F:nucleic acid binding"/>
    <property type="evidence" value="ECO:0007669"/>
    <property type="project" value="InterPro"/>
</dbReference>
<evidence type="ECO:0000313" key="3">
    <source>
        <dbReference type="Proteomes" id="UP000078542"/>
    </source>
</evidence>
<dbReference type="PANTHER" id="PTHR47331">
    <property type="entry name" value="PHD-TYPE DOMAIN-CONTAINING PROTEIN"/>
    <property type="match status" value="1"/>
</dbReference>
<dbReference type="InterPro" id="IPR036397">
    <property type="entry name" value="RNaseH_sf"/>
</dbReference>
<gene>
    <name evidence="2" type="ORF">ALC62_03754</name>
</gene>
<dbReference type="Pfam" id="PF03564">
    <property type="entry name" value="DUF1759"/>
    <property type="match status" value="1"/>
</dbReference>
<dbReference type="Pfam" id="PF18701">
    <property type="entry name" value="DUF5641"/>
    <property type="match status" value="1"/>
</dbReference>